<evidence type="ECO:0000256" key="1">
    <source>
        <dbReference type="PROSITE-ProRule" id="PRU00169"/>
    </source>
</evidence>
<evidence type="ECO:0000256" key="2">
    <source>
        <dbReference type="PROSITE-ProRule" id="PRU00339"/>
    </source>
</evidence>
<dbReference type="GO" id="GO:0000160">
    <property type="term" value="P:phosphorelay signal transduction system"/>
    <property type="evidence" value="ECO:0007669"/>
    <property type="project" value="InterPro"/>
</dbReference>
<dbReference type="PANTHER" id="PTHR43228:SF1">
    <property type="entry name" value="TWO-COMPONENT RESPONSE REGULATOR ARR22"/>
    <property type="match status" value="1"/>
</dbReference>
<dbReference type="Proteomes" id="UP000634011">
    <property type="component" value="Unassembled WGS sequence"/>
</dbReference>
<dbReference type="InterPro" id="IPR052048">
    <property type="entry name" value="ST_Response_Regulator"/>
</dbReference>
<dbReference type="PROSITE" id="PS50005">
    <property type="entry name" value="TPR"/>
    <property type="match status" value="1"/>
</dbReference>
<dbReference type="SMART" id="SM00028">
    <property type="entry name" value="TPR"/>
    <property type="match status" value="3"/>
</dbReference>
<gene>
    <name evidence="4" type="ORF">H8K32_02690</name>
</gene>
<dbReference type="InterPro" id="IPR001789">
    <property type="entry name" value="Sig_transdc_resp-reg_receiver"/>
</dbReference>
<dbReference type="AlphaFoldDB" id="A0A923HC54"/>
<keyword evidence="1" id="KW-0597">Phosphoprotein</keyword>
<dbReference type="InterPro" id="IPR011990">
    <property type="entry name" value="TPR-like_helical_dom_sf"/>
</dbReference>
<dbReference type="SUPFAM" id="SSF52172">
    <property type="entry name" value="CheY-like"/>
    <property type="match status" value="1"/>
</dbReference>
<feature type="repeat" description="TPR" evidence="2">
    <location>
        <begin position="234"/>
        <end position="267"/>
    </location>
</feature>
<name>A0A923HC54_9BURK</name>
<organism evidence="4 5">
    <name type="scientific">Undibacterium jejuense</name>
    <dbReference type="NCBI Taxonomy" id="1344949"/>
    <lineage>
        <taxon>Bacteria</taxon>
        <taxon>Pseudomonadati</taxon>
        <taxon>Pseudomonadota</taxon>
        <taxon>Betaproteobacteria</taxon>
        <taxon>Burkholderiales</taxon>
        <taxon>Oxalobacteraceae</taxon>
        <taxon>Undibacterium</taxon>
    </lineage>
</organism>
<dbReference type="InterPro" id="IPR011006">
    <property type="entry name" value="CheY-like_superfamily"/>
</dbReference>
<dbReference type="PANTHER" id="PTHR43228">
    <property type="entry name" value="TWO-COMPONENT RESPONSE REGULATOR"/>
    <property type="match status" value="1"/>
</dbReference>
<feature type="domain" description="Response regulatory" evidence="3">
    <location>
        <begin position="11"/>
        <end position="130"/>
    </location>
</feature>
<dbReference type="CDD" id="cd17589">
    <property type="entry name" value="REC_TPR"/>
    <property type="match status" value="1"/>
</dbReference>
<dbReference type="PROSITE" id="PS50110">
    <property type="entry name" value="RESPONSE_REGULATORY"/>
    <property type="match status" value="1"/>
</dbReference>
<dbReference type="SUPFAM" id="SSF48452">
    <property type="entry name" value="TPR-like"/>
    <property type="match status" value="2"/>
</dbReference>
<reference evidence="4" key="1">
    <citation type="submission" date="2020-08" db="EMBL/GenBank/DDBJ databases">
        <title>Novel species isolated from subtropical streams in China.</title>
        <authorList>
            <person name="Lu H."/>
        </authorList>
    </citation>
    <scope>NUCLEOTIDE SEQUENCE</scope>
    <source>
        <strain evidence="4">KACC 12607</strain>
    </source>
</reference>
<evidence type="ECO:0000313" key="4">
    <source>
        <dbReference type="EMBL" id="MBC3860994.1"/>
    </source>
</evidence>
<sequence>MSKIISYKDKHVLIIDDMADMRSSLRNQIGSLEITNVGIAASIRDALELLKQKRFDVILCDYYLGGSTDGQQFLEYLRTAKIISRATLFIMITAETGYESVITAAECLPDDYLLKPFTAETLRSRFQRLMEKKIRLQAIDQLHDKSAWLEIIAACDDIIATRDKYLVDAMRIKGNALLMAEKNDEAMQFYEQALSLRAMPWAKLGLAKAMKAKGNGEQAKQLLSDLINDSPNLLSAYDLLGKIHTESGDDAAAIAILDKASTVAPNSLMRQRSLAGLAERTGDFKRVEQALTTVLKKTKNSPLRDPADYVKLSSAYLEMNDAAKAINIIEDAKMTFKGTGELRSVSAMEAQALHKAGKTELADEALDRALSGGSTGISEELAFALAKACLVNDRAATAGDILKYVLQNNPDSEEVKNAVSTIFKHHGGEEAAKELIERSTQEVVNLNNEAVLKAKSGAYAEASQMLTEAAFRLPNNMQIVANASLSLLADVLMNQMDAIKIKQAKEFAVTIAKTNKEHPKLPEISRFLKKIQTKYQLDTPL</sequence>
<dbReference type="RefSeq" id="WP_186910943.1">
    <property type="nucleotide sequence ID" value="NZ_JACOFV010000002.1"/>
</dbReference>
<accession>A0A923HC54</accession>
<comment type="caution">
    <text evidence="4">The sequence shown here is derived from an EMBL/GenBank/DDBJ whole genome shotgun (WGS) entry which is preliminary data.</text>
</comment>
<dbReference type="Gene3D" id="1.25.40.10">
    <property type="entry name" value="Tetratricopeptide repeat domain"/>
    <property type="match status" value="2"/>
</dbReference>
<dbReference type="EMBL" id="JACOFV010000002">
    <property type="protein sequence ID" value="MBC3860994.1"/>
    <property type="molecule type" value="Genomic_DNA"/>
</dbReference>
<evidence type="ECO:0000259" key="3">
    <source>
        <dbReference type="PROSITE" id="PS50110"/>
    </source>
</evidence>
<keyword evidence="5" id="KW-1185">Reference proteome</keyword>
<protein>
    <submittedName>
        <fullName evidence="4">Response regulator</fullName>
    </submittedName>
</protein>
<evidence type="ECO:0000313" key="5">
    <source>
        <dbReference type="Proteomes" id="UP000634011"/>
    </source>
</evidence>
<dbReference type="Gene3D" id="3.40.50.2300">
    <property type="match status" value="1"/>
</dbReference>
<dbReference type="SMART" id="SM00448">
    <property type="entry name" value="REC"/>
    <property type="match status" value="1"/>
</dbReference>
<dbReference type="Pfam" id="PF14559">
    <property type="entry name" value="TPR_19"/>
    <property type="match status" value="1"/>
</dbReference>
<proteinExistence type="predicted"/>
<dbReference type="InterPro" id="IPR019734">
    <property type="entry name" value="TPR_rpt"/>
</dbReference>
<keyword evidence="2" id="KW-0802">TPR repeat</keyword>
<dbReference type="Pfam" id="PF00072">
    <property type="entry name" value="Response_reg"/>
    <property type="match status" value="1"/>
</dbReference>
<feature type="modified residue" description="4-aspartylphosphate" evidence="1">
    <location>
        <position position="61"/>
    </location>
</feature>